<evidence type="ECO:0000256" key="4">
    <source>
        <dbReference type="ARBA" id="ARBA00023136"/>
    </source>
</evidence>
<evidence type="ECO:0000256" key="3">
    <source>
        <dbReference type="ARBA" id="ARBA00022989"/>
    </source>
</evidence>
<dbReference type="InterPro" id="IPR019430">
    <property type="entry name" value="7TM_GPCR_serpentine_rcpt_Srx"/>
</dbReference>
<evidence type="ECO:0000256" key="1">
    <source>
        <dbReference type="ARBA" id="ARBA00004370"/>
    </source>
</evidence>
<dbReference type="InParanoid" id="A0A1S0TR48"/>
<reference evidence="7" key="1">
    <citation type="submission" date="2012-04" db="EMBL/GenBank/DDBJ databases">
        <title>The Genome Sequence of Loa loa.</title>
        <authorList>
            <consortium name="The Broad Institute Genome Sequencing Platform"/>
            <consortium name="Broad Institute Genome Sequencing Center for Infectious Disease"/>
            <person name="Nutman T.B."/>
            <person name="Fink D.L."/>
            <person name="Russ C."/>
            <person name="Young S."/>
            <person name="Zeng Q."/>
            <person name="Gargeya S."/>
            <person name="Alvarado L."/>
            <person name="Berlin A."/>
            <person name="Chapman S.B."/>
            <person name="Chen Z."/>
            <person name="Freedman E."/>
            <person name="Gellesch M."/>
            <person name="Goldberg J."/>
            <person name="Griggs A."/>
            <person name="Gujja S."/>
            <person name="Heilman E.R."/>
            <person name="Heiman D."/>
            <person name="Howarth C."/>
            <person name="Mehta T."/>
            <person name="Neiman D."/>
            <person name="Pearson M."/>
            <person name="Roberts A."/>
            <person name="Saif S."/>
            <person name="Shea T."/>
            <person name="Shenoy N."/>
            <person name="Sisk P."/>
            <person name="Stolte C."/>
            <person name="Sykes S."/>
            <person name="White J."/>
            <person name="Yandava C."/>
            <person name="Haas B."/>
            <person name="Henn M.R."/>
            <person name="Nusbaum C."/>
            <person name="Birren B."/>
        </authorList>
    </citation>
    <scope>NUCLEOTIDE SEQUENCE [LARGE SCALE GENOMIC DNA]</scope>
</reference>
<dbReference type="OMA" id="YPSILCT"/>
<keyword evidence="2 5" id="KW-0812">Transmembrane</keyword>
<evidence type="ECO:0000256" key="2">
    <source>
        <dbReference type="ARBA" id="ARBA00022692"/>
    </source>
</evidence>
<dbReference type="GO" id="GO:0016020">
    <property type="term" value="C:membrane"/>
    <property type="evidence" value="ECO:0007669"/>
    <property type="project" value="UniProtKB-SubCell"/>
</dbReference>
<evidence type="ECO:0000256" key="5">
    <source>
        <dbReference type="SAM" id="Phobius"/>
    </source>
</evidence>
<dbReference type="SUPFAM" id="SSF81321">
    <property type="entry name" value="Family A G protein-coupled receptor-like"/>
    <property type="match status" value="2"/>
</dbReference>
<keyword evidence="3 5" id="KW-1133">Transmembrane helix</keyword>
<dbReference type="CDD" id="cd00637">
    <property type="entry name" value="7tm_classA_rhodopsin-like"/>
    <property type="match status" value="1"/>
</dbReference>
<dbReference type="AlphaFoldDB" id="A0A1S0TR48"/>
<feature type="transmembrane region" description="Helical" evidence="5">
    <location>
        <begin position="50"/>
        <end position="74"/>
    </location>
</feature>
<feature type="transmembrane region" description="Helical" evidence="5">
    <location>
        <begin position="222"/>
        <end position="248"/>
    </location>
</feature>
<dbReference type="GeneID" id="9947333"/>
<dbReference type="EMBL" id="JH712106">
    <property type="protein sequence ID" value="EFO18603.1"/>
    <property type="molecule type" value="Genomic_DNA"/>
</dbReference>
<dbReference type="KEGG" id="loa:LOAG_09891"/>
<dbReference type="PRINTS" id="PR00237">
    <property type="entry name" value="GPCRRHODOPSN"/>
</dbReference>
<feature type="transmembrane region" description="Helical" evidence="5">
    <location>
        <begin position="176"/>
        <end position="202"/>
    </location>
</feature>
<dbReference type="Gene3D" id="1.20.1070.10">
    <property type="entry name" value="Rhodopsin 7-helix transmembrane proteins"/>
    <property type="match status" value="1"/>
</dbReference>
<feature type="transmembrane region" description="Helical" evidence="5">
    <location>
        <begin position="18"/>
        <end position="38"/>
    </location>
</feature>
<accession>A0A1S0TR48</accession>
<dbReference type="FunCoup" id="A0A1S0TR48">
    <property type="interactions" value="207"/>
</dbReference>
<feature type="transmembrane region" description="Helical" evidence="5">
    <location>
        <begin position="130"/>
        <end position="155"/>
    </location>
</feature>
<dbReference type="GO" id="GO:0004930">
    <property type="term" value="F:G protein-coupled receptor activity"/>
    <property type="evidence" value="ECO:0007669"/>
    <property type="project" value="InterPro"/>
</dbReference>
<comment type="subcellular location">
    <subcellularLocation>
        <location evidence="1">Membrane</location>
    </subcellularLocation>
</comment>
<dbReference type="RefSeq" id="XP_003145467.1">
    <property type="nucleotide sequence ID" value="XM_003145419.1"/>
</dbReference>
<feature type="domain" description="7TM GPCR serpentine receptor class x (Srx)" evidence="6">
    <location>
        <begin position="128"/>
        <end position="261"/>
    </location>
</feature>
<gene>
    <name evidence="7" type="ORF">LOAG_09891</name>
</gene>
<sequence>MIGELFDSDGLTSAVGGVYIFIGIIGSLCNMTTLLMITCCRMYRLSAYTIMANIALADAIMLIIAGLACGLNIVQVPFLNYDNAANNSVELLNSNNVMIDPITLRMDEVKNELYNVNGSQSNTFLENLHFSVFLLSFLEIAAWTAGIISHALLGINRCVAICFYRTRAKTINRVSFAFVGSTITWLIGITAAYIGTMPVPLIGMRANMWTVSFLSTAGRRPAIFMVLASSFNFASILAQWSCSLMVLIKIYKVRHKINCNKLNIGSAKRFKKQVWLCNHMCNPFIYAYFNERMRLTYGQWLTCAPLRKCISKVEKQYSRKHGKPLRVSKRLNAATSMARTAHWRNRSNRSDNFVRSSLQMQSRDFEQFCEVMMSVNTANESSEGWVESSSDAEAEPITATISAAPQISSRRNNNMHTGKSLELHSLVFDLGRQTVEHWANFAKKASF</sequence>
<evidence type="ECO:0000259" key="6">
    <source>
        <dbReference type="Pfam" id="PF10328"/>
    </source>
</evidence>
<dbReference type="Pfam" id="PF10328">
    <property type="entry name" value="7TM_GPCR_Srx"/>
    <property type="match status" value="1"/>
</dbReference>
<dbReference type="OrthoDB" id="5873683at2759"/>
<organism evidence="7">
    <name type="scientific">Loa loa</name>
    <name type="common">Eye worm</name>
    <name type="synonym">Filaria loa</name>
    <dbReference type="NCBI Taxonomy" id="7209"/>
    <lineage>
        <taxon>Eukaryota</taxon>
        <taxon>Metazoa</taxon>
        <taxon>Ecdysozoa</taxon>
        <taxon>Nematoda</taxon>
        <taxon>Chromadorea</taxon>
        <taxon>Rhabditida</taxon>
        <taxon>Spirurina</taxon>
        <taxon>Spiruromorpha</taxon>
        <taxon>Filarioidea</taxon>
        <taxon>Onchocercidae</taxon>
        <taxon>Loa</taxon>
    </lineage>
</organism>
<proteinExistence type="predicted"/>
<protein>
    <recommendedName>
        <fullName evidence="6">7TM GPCR serpentine receptor class x (Srx) domain-containing protein</fullName>
    </recommendedName>
</protein>
<keyword evidence="4 5" id="KW-0472">Membrane</keyword>
<dbReference type="CTD" id="9947333"/>
<name>A0A1S0TR48_LOALO</name>
<dbReference type="InterPro" id="IPR000276">
    <property type="entry name" value="GPCR_Rhodpsn"/>
</dbReference>
<evidence type="ECO:0000313" key="7">
    <source>
        <dbReference type="EMBL" id="EFO18603.1"/>
    </source>
</evidence>